<accession>A0A6J6NNN7</accession>
<reference evidence="1" key="1">
    <citation type="submission" date="2020-05" db="EMBL/GenBank/DDBJ databases">
        <authorList>
            <person name="Chiriac C."/>
            <person name="Salcher M."/>
            <person name="Ghai R."/>
            <person name="Kavagutti S V."/>
        </authorList>
    </citation>
    <scope>NUCLEOTIDE SEQUENCE</scope>
</reference>
<proteinExistence type="predicted"/>
<organism evidence="1">
    <name type="scientific">freshwater metagenome</name>
    <dbReference type="NCBI Taxonomy" id="449393"/>
    <lineage>
        <taxon>unclassified sequences</taxon>
        <taxon>metagenomes</taxon>
        <taxon>ecological metagenomes</taxon>
    </lineage>
</organism>
<dbReference type="AlphaFoldDB" id="A0A6J6NNN7"/>
<gene>
    <name evidence="1" type="ORF">UFOPK2370_00750</name>
</gene>
<sequence length="143" mass="16196">MLFLDDIDFIDVVKEEQFNDVVTVSASSPLALAKFQYHSESKIIVNEQNFAFPFTVHVTPDSAAYLLKCNRVYSAEKVANISPGPVAFCYRGYDSETEDPTWGYCWPDEVDDIKYGIIGVKDMSFYPLFEVPSELQEEANQKG</sequence>
<name>A0A6J6NNN7_9ZZZZ</name>
<evidence type="ECO:0000313" key="1">
    <source>
        <dbReference type="EMBL" id="CAB4687796.1"/>
    </source>
</evidence>
<dbReference type="EMBL" id="CAEZXK010000016">
    <property type="protein sequence ID" value="CAB4687796.1"/>
    <property type="molecule type" value="Genomic_DNA"/>
</dbReference>
<protein>
    <submittedName>
        <fullName evidence="1">Unannotated protein</fullName>
    </submittedName>
</protein>